<gene>
    <name evidence="1" type="ORF">ITP53_25930</name>
</gene>
<dbReference type="RefSeq" id="WP_195898051.1">
    <property type="nucleotide sequence ID" value="NZ_JADOGI010000083.1"/>
</dbReference>
<organism evidence="1 2">
    <name type="scientific">Nonomuraea cypriaca</name>
    <dbReference type="NCBI Taxonomy" id="1187855"/>
    <lineage>
        <taxon>Bacteria</taxon>
        <taxon>Bacillati</taxon>
        <taxon>Actinomycetota</taxon>
        <taxon>Actinomycetes</taxon>
        <taxon>Streptosporangiales</taxon>
        <taxon>Streptosporangiaceae</taxon>
        <taxon>Nonomuraea</taxon>
    </lineage>
</organism>
<comment type="caution">
    <text evidence="1">The sequence shown here is derived from an EMBL/GenBank/DDBJ whole genome shotgun (WGS) entry which is preliminary data.</text>
</comment>
<proteinExistence type="predicted"/>
<reference evidence="1" key="1">
    <citation type="submission" date="2020-11" db="EMBL/GenBank/DDBJ databases">
        <title>Whole-genome analyses of Nonomuraea sp. K274.</title>
        <authorList>
            <person name="Veyisoglu A."/>
        </authorList>
    </citation>
    <scope>NUCLEOTIDE SEQUENCE</scope>
    <source>
        <strain evidence="1">K274</strain>
    </source>
</reference>
<dbReference type="AlphaFoldDB" id="A0A931F078"/>
<evidence type="ECO:0000313" key="2">
    <source>
        <dbReference type="Proteomes" id="UP000605361"/>
    </source>
</evidence>
<dbReference type="EMBL" id="JADOGI010000083">
    <property type="protein sequence ID" value="MBF8189110.1"/>
    <property type="molecule type" value="Genomic_DNA"/>
</dbReference>
<dbReference type="Proteomes" id="UP000605361">
    <property type="component" value="Unassembled WGS sequence"/>
</dbReference>
<protein>
    <submittedName>
        <fullName evidence="1">Uncharacterized protein</fullName>
    </submittedName>
</protein>
<accession>A0A931F078</accession>
<name>A0A931F078_9ACTN</name>
<evidence type="ECO:0000313" key="1">
    <source>
        <dbReference type="EMBL" id="MBF8189110.1"/>
    </source>
</evidence>
<sequence length="191" mass="22087">MKTSTKACKHCTTAYEVPARRGRTKDFCSDPCRTTYRRAYKAEYKRDNGSKCEGCLKTKFMEEYERTCSPWCSEVVKLMEGYDGVRGLTREQAVVVADAEGWPKVNLPHRPRINDLEQLQRYELAPVIHEDGGWSHGDYRIITCDSDFESYDDNAFGVRDWIADDDNTPYARLARDPEATAWLNENKGWHL</sequence>
<keyword evidence="2" id="KW-1185">Reference proteome</keyword>